<dbReference type="EMBL" id="UYRR01031621">
    <property type="protein sequence ID" value="VDK51515.1"/>
    <property type="molecule type" value="Genomic_DNA"/>
</dbReference>
<feature type="region of interest" description="Disordered" evidence="1">
    <location>
        <begin position="1"/>
        <end position="76"/>
    </location>
</feature>
<feature type="compositionally biased region" description="Basic and acidic residues" evidence="1">
    <location>
        <begin position="55"/>
        <end position="75"/>
    </location>
</feature>
<feature type="compositionally biased region" description="Polar residues" evidence="1">
    <location>
        <begin position="42"/>
        <end position="54"/>
    </location>
</feature>
<dbReference type="GO" id="GO:0006887">
    <property type="term" value="P:exocytosis"/>
    <property type="evidence" value="ECO:0007669"/>
    <property type="project" value="TreeGrafter"/>
</dbReference>
<dbReference type="AlphaFoldDB" id="A0A0M3K1G2"/>
<dbReference type="GO" id="GO:0005886">
    <property type="term" value="C:plasma membrane"/>
    <property type="evidence" value="ECO:0007669"/>
    <property type="project" value="TreeGrafter"/>
</dbReference>
<dbReference type="Proteomes" id="UP000267096">
    <property type="component" value="Unassembled WGS sequence"/>
</dbReference>
<dbReference type="PANTHER" id="PTHR10241">
    <property type="entry name" value="LETHAL 2 GIANT LARVAE PROTEIN"/>
    <property type="match status" value="1"/>
</dbReference>
<dbReference type="GO" id="GO:0005096">
    <property type="term" value="F:GTPase activator activity"/>
    <property type="evidence" value="ECO:0007669"/>
    <property type="project" value="TreeGrafter"/>
</dbReference>
<gene>
    <name evidence="2" type="ORF">ASIM_LOCUS14114</name>
</gene>
<dbReference type="WBParaSite" id="ASIM_0001470401-mRNA-1">
    <property type="protein sequence ID" value="ASIM_0001470401-mRNA-1"/>
    <property type="gene ID" value="ASIM_0001470401"/>
</dbReference>
<reference evidence="4" key="1">
    <citation type="submission" date="2017-02" db="UniProtKB">
        <authorList>
            <consortium name="WormBaseParasite"/>
        </authorList>
    </citation>
    <scope>IDENTIFICATION</scope>
</reference>
<evidence type="ECO:0000313" key="4">
    <source>
        <dbReference type="WBParaSite" id="ASIM_0001470401-mRNA-1"/>
    </source>
</evidence>
<evidence type="ECO:0000256" key="1">
    <source>
        <dbReference type="SAM" id="MobiDB-lite"/>
    </source>
</evidence>
<reference evidence="2 3" key="2">
    <citation type="submission" date="2018-11" db="EMBL/GenBank/DDBJ databases">
        <authorList>
            <consortium name="Pathogen Informatics"/>
        </authorList>
    </citation>
    <scope>NUCLEOTIDE SEQUENCE [LARGE SCALE GENOMIC DNA]</scope>
</reference>
<feature type="compositionally biased region" description="Basic and acidic residues" evidence="1">
    <location>
        <begin position="1"/>
        <end position="16"/>
    </location>
</feature>
<sequence>MRLNTEFRQKSVEKRPQLSKAQSVYDPNCTPQSNESSGRELSFQQHSASTTSRFADSKSDVHSPRKDSPNSDTSEKVALPESITSLCFIHACCKKNDSRSVPCLWLGTSMGTCIAFSLLLPTDRLNSNVVVAPTGSIFRLKGQFLYTAFLDQSFCLLTAASESYRDIKEDAKASSASSSNNGTDRAIVNKVVTKCSLSPTFSNASESFSSREDDFSQICCGGDLWDELIRCACGMTISVHYFIELSVNDNYILYRIKNTDYLEALLRYEVIC</sequence>
<dbReference type="GO" id="GO:0031201">
    <property type="term" value="C:SNARE complex"/>
    <property type="evidence" value="ECO:0007669"/>
    <property type="project" value="TreeGrafter"/>
</dbReference>
<dbReference type="GO" id="GO:0019905">
    <property type="term" value="F:syntaxin binding"/>
    <property type="evidence" value="ECO:0007669"/>
    <property type="project" value="TreeGrafter"/>
</dbReference>
<keyword evidence="3" id="KW-1185">Reference proteome</keyword>
<dbReference type="GO" id="GO:0006893">
    <property type="term" value="P:Golgi to plasma membrane transport"/>
    <property type="evidence" value="ECO:0007669"/>
    <property type="project" value="TreeGrafter"/>
</dbReference>
<evidence type="ECO:0000313" key="2">
    <source>
        <dbReference type="EMBL" id="VDK51515.1"/>
    </source>
</evidence>
<dbReference type="PANTHER" id="PTHR10241:SF25">
    <property type="entry name" value="TOMOSYN, ISOFORM C"/>
    <property type="match status" value="1"/>
</dbReference>
<organism evidence="4">
    <name type="scientific">Anisakis simplex</name>
    <name type="common">Herring worm</name>
    <dbReference type="NCBI Taxonomy" id="6269"/>
    <lineage>
        <taxon>Eukaryota</taxon>
        <taxon>Metazoa</taxon>
        <taxon>Ecdysozoa</taxon>
        <taxon>Nematoda</taxon>
        <taxon>Chromadorea</taxon>
        <taxon>Rhabditida</taxon>
        <taxon>Spirurina</taxon>
        <taxon>Ascaridomorpha</taxon>
        <taxon>Ascaridoidea</taxon>
        <taxon>Anisakidae</taxon>
        <taxon>Anisakis</taxon>
        <taxon>Anisakis simplex complex</taxon>
    </lineage>
</organism>
<dbReference type="OrthoDB" id="19944at2759"/>
<evidence type="ECO:0000313" key="3">
    <source>
        <dbReference type="Proteomes" id="UP000267096"/>
    </source>
</evidence>
<proteinExistence type="predicted"/>
<name>A0A0M3K1G2_ANISI</name>
<protein>
    <submittedName>
        <fullName evidence="4">Late endosomal/lysosomal adaptor and MAPK and MTOR activator 5</fullName>
    </submittedName>
</protein>
<accession>A0A0M3K1G2</accession>
<dbReference type="GO" id="GO:0045159">
    <property type="term" value="F:myosin II binding"/>
    <property type="evidence" value="ECO:0007669"/>
    <property type="project" value="TreeGrafter"/>
</dbReference>